<evidence type="ECO:0000313" key="1">
    <source>
        <dbReference type="EMBL" id="AYV82204.1"/>
    </source>
</evidence>
<proteinExistence type="predicted"/>
<sequence>MLSNLLTLVFIPFIIIPVGSYRTTEMNTMDECDDVIELKKKIQGLESLLEETDNAEILKNTFGLDYSDMRSTYVQDGSGARYYLHTKTRAFYSYNPNTRVWRYSRPEINEKDN</sequence>
<accession>A0A3G5A6U2</accession>
<name>A0A3G5A6U2_9VIRU</name>
<reference evidence="1" key="1">
    <citation type="submission" date="2018-10" db="EMBL/GenBank/DDBJ databases">
        <title>Hidden diversity of soil giant viruses.</title>
        <authorList>
            <person name="Schulz F."/>
            <person name="Alteio L."/>
            <person name="Goudeau D."/>
            <person name="Ryan E.M."/>
            <person name="Malmstrom R.R."/>
            <person name="Blanchard J."/>
            <person name="Woyke T."/>
        </authorList>
    </citation>
    <scope>NUCLEOTIDE SEQUENCE</scope>
    <source>
        <strain evidence="1">HOV1</strain>
    </source>
</reference>
<organism evidence="1">
    <name type="scientific">Homavirus sp</name>
    <dbReference type="NCBI Taxonomy" id="2487769"/>
    <lineage>
        <taxon>Viruses</taxon>
        <taxon>Varidnaviria</taxon>
        <taxon>Bamfordvirae</taxon>
        <taxon>Nucleocytoviricota</taxon>
        <taxon>Megaviricetes</taxon>
        <taxon>Imitervirales</taxon>
        <taxon>Mimiviridae</taxon>
        <taxon>Klosneuvirinae</taxon>
    </lineage>
</organism>
<gene>
    <name evidence="1" type="ORF">Homavirus16_3</name>
</gene>
<protein>
    <submittedName>
        <fullName evidence="1">Uncharacterized protein</fullName>
    </submittedName>
</protein>
<dbReference type="EMBL" id="MK072347">
    <property type="protein sequence ID" value="AYV82204.1"/>
    <property type="molecule type" value="Genomic_DNA"/>
</dbReference>